<dbReference type="InterPro" id="IPR020575">
    <property type="entry name" value="Hsp90_N"/>
</dbReference>
<dbReference type="SUPFAM" id="SSF55874">
    <property type="entry name" value="ATPase domain of HSP90 chaperone/DNA topoisomerase II/histidine kinase"/>
    <property type="match status" value="1"/>
</dbReference>
<dbReference type="InterPro" id="IPR056507">
    <property type="entry name" value="wHTH-HSP90_Na-assoc"/>
</dbReference>
<gene>
    <name evidence="4" type="ORF">GCM10009801_76870</name>
</gene>
<protein>
    <recommendedName>
        <fullName evidence="6">Peptidase C14 caspase catalytic subunit p20</fullName>
    </recommendedName>
</protein>
<dbReference type="Proteomes" id="UP001500016">
    <property type="component" value="Unassembled WGS sequence"/>
</dbReference>
<proteinExistence type="predicted"/>
<evidence type="ECO:0000313" key="5">
    <source>
        <dbReference type="Proteomes" id="UP001500016"/>
    </source>
</evidence>
<feature type="domain" description="wHTH-Hsp90 Na associated" evidence="3">
    <location>
        <begin position="1597"/>
        <end position="1645"/>
    </location>
</feature>
<dbReference type="InterPro" id="IPR036890">
    <property type="entry name" value="HATPase_C_sf"/>
</dbReference>
<dbReference type="RefSeq" id="WP_344535181.1">
    <property type="nucleotide sequence ID" value="NZ_BAAAPE010000028.1"/>
</dbReference>
<evidence type="ECO:0000313" key="4">
    <source>
        <dbReference type="EMBL" id="GAA2102651.1"/>
    </source>
</evidence>
<evidence type="ECO:0000259" key="2">
    <source>
        <dbReference type="Pfam" id="PF24401"/>
    </source>
</evidence>
<accession>A0ABP5ILF0</accession>
<feature type="domain" description="iHD-CE" evidence="2">
    <location>
        <begin position="259"/>
        <end position="603"/>
    </location>
</feature>
<dbReference type="Gene3D" id="3.40.50.1460">
    <property type="match status" value="1"/>
</dbReference>
<dbReference type="Pfam" id="PF24410">
    <property type="entry name" value="wHTH-HSP90_Na-assoc"/>
    <property type="match status" value="1"/>
</dbReference>
<dbReference type="Pfam" id="PF00656">
    <property type="entry name" value="Peptidase_C14"/>
    <property type="match status" value="1"/>
</dbReference>
<name>A0ABP5ILF0_9ACTN</name>
<dbReference type="SUPFAM" id="SSF52129">
    <property type="entry name" value="Caspase-like"/>
    <property type="match status" value="1"/>
</dbReference>
<comment type="caution">
    <text evidence="4">The sequence shown here is derived from an EMBL/GenBank/DDBJ whole genome shotgun (WGS) entry which is preliminary data.</text>
</comment>
<dbReference type="PRINTS" id="PR00775">
    <property type="entry name" value="HEATSHOCK90"/>
</dbReference>
<dbReference type="Gene3D" id="3.30.565.10">
    <property type="entry name" value="Histidine kinase-like ATPase, C-terminal domain"/>
    <property type="match status" value="1"/>
</dbReference>
<dbReference type="InterPro" id="IPR029030">
    <property type="entry name" value="Caspase-like_dom_sf"/>
</dbReference>
<dbReference type="EMBL" id="BAAAPE010000028">
    <property type="protein sequence ID" value="GAA2102651.1"/>
    <property type="molecule type" value="Genomic_DNA"/>
</dbReference>
<sequence>MTTDLPPGAPARRALLIGVGEVPGAPETFPSLREAVRADLRLLGDALEGSGYEVERCAGEDSTRTGILTRLDEAARAVPAGGTFVVAFTGHGIRLGGTDYLVPADARVPADGHWSLAYTQGLIPADIAPHLAESGAETVLWAVDACRDTAEEGETAFATRVGVRPGRKLAVLVGCSPGERCGATAEGSFFSRALAGALHPYASPQTLEQVYEHVRAHAPRLALRAGHTPQRPLVDYGTDAGRATSSTEICQGRRLSEEWSAATREPVLWEAARDAEPERVARFQSCLATLAERCAALVHKAHARRDDPWADDDFPVRLLRRCLPRLLPGGTPLTVAEVAALIAAPFLHEAAWADQLSRTVDLDVLDAGHRKDAGPVRRHWEHVRDQHTQVARKLRGLAGDPERREDAEAVALWLAHRWIADRMGPGDATVPADLAEGFAAELSGEAVPNADRLAEQAAALRWLARAVSPEGLEEDPPVRRTGGMRLRPLAGLLHLAAVLAADVRTLPEVVADHLAVADPVRPSDAVDAMRGALSWTTDGAGGELYLDMPCPHPAVHAAMQEVTAEADEVAALLRGWATERLPAGEAELLAAVPTRVTDRGLRPGAAGTAYEVPLLRFQLSQTEVRDLLMGRELYGDPALAFRELFQNAMDACRYRAMRGRYLALRGGPVPSPWEGRISIVQGEDARGRYVECRDNGVGMGREQLESTFTQAGRRFVHSRAFRREQTEWLRADPSLQLHPNSRFGIGVLSYFMLADEMTLVTRQVDVDGRPVRDALRVDIASSGSLFRIRRQEEGAGEDTCPEGGTRVRLYLRGDEDLAGLSCAKTLRELVAVSEFALEADDGRRREEWEPGRLYLGRRAPLEKARCAVAGTLWWVPEEGAVLCDGVMTDERPYGYVLNLTDDHAGELSVDRKRLQSYDEKWAAEILRTGAECLPDWPELSMDWLWSMEEKSLPALRTVWEVLRGRGLTVSFRPRREERVSLDSAGCFAGDQDVEQPGHPSLRESGVLTEPWRAHALGLRKSRAFPYAPACLEGLPLAGPGDSTVARRPTSDWRAAVLSFDLAGFTLGEGLIRMRRLRAMSPLFAPPPLSSSPARQRLTRRERELLTALCSSRFQGVDTDFDALVIDTSRDDFTGIIFASQRSGSTVGDLARTLAAFTPFLPRPLPPVPPELSTYVCSPDDTHALSSLSYALDQEFPFTLDAQRRTPARAALIRWLWPEAPDPFEEAPRAVEVFGPVADRELRGWLRNHLEWPSGAGAGLTPSAAVSFAAERGISLSDAETELAALCAASSVEFTRLSGESGMRGDLVPSHQAASLLARVRWSGRHEISVRDIMTFDSDDPTGGLRELAAAGAPVAPLWPLLEKWDELPQRTRRVLGVSSDNRSPHRPVDRLTSASLFSAACDLLEPLSDVWHVARTALPGRSALVPPLPDTVRDYRPARTDLDCLTDTPSASGASRGNYLDALFSRVAPGSWRDWDRTPDWAPLTAARLVRYAHQRGLSPADAYAHLAPLRALGAKIPELTSEQLAALPGHVPDGLTVIALADTNRVTPPGEPFTALDLVSIAARLGEPVSAAWRRMEPYACLGVRTSVTHIPDVLPRWQDLALLSTHLDGMLPAVTGEVSGAHIAFAAEGVEETAEWVRERLRVYAAMFELEVTDDGA</sequence>
<reference evidence="5" key="1">
    <citation type="journal article" date="2019" name="Int. J. Syst. Evol. Microbiol.">
        <title>The Global Catalogue of Microorganisms (GCM) 10K type strain sequencing project: providing services to taxonomists for standard genome sequencing and annotation.</title>
        <authorList>
            <consortium name="The Broad Institute Genomics Platform"/>
            <consortium name="The Broad Institute Genome Sequencing Center for Infectious Disease"/>
            <person name="Wu L."/>
            <person name="Ma J."/>
        </authorList>
    </citation>
    <scope>NUCLEOTIDE SEQUENCE [LARGE SCALE GENOMIC DNA]</scope>
    <source>
        <strain evidence="5">JCM 15478</strain>
    </source>
</reference>
<keyword evidence="5" id="KW-1185">Reference proteome</keyword>
<dbReference type="Pfam" id="PF24401">
    <property type="entry name" value="iHD-CE"/>
    <property type="match status" value="1"/>
</dbReference>
<evidence type="ECO:0000259" key="3">
    <source>
        <dbReference type="Pfam" id="PF24410"/>
    </source>
</evidence>
<organism evidence="4 5">
    <name type="scientific">Streptomyces albiaxialis</name>
    <dbReference type="NCBI Taxonomy" id="329523"/>
    <lineage>
        <taxon>Bacteria</taxon>
        <taxon>Bacillati</taxon>
        <taxon>Actinomycetota</taxon>
        <taxon>Actinomycetes</taxon>
        <taxon>Kitasatosporales</taxon>
        <taxon>Streptomycetaceae</taxon>
        <taxon>Streptomyces</taxon>
    </lineage>
</organism>
<dbReference type="InterPro" id="IPR056506">
    <property type="entry name" value="iHD-CE"/>
</dbReference>
<evidence type="ECO:0008006" key="6">
    <source>
        <dbReference type="Google" id="ProtNLM"/>
    </source>
</evidence>
<evidence type="ECO:0000259" key="1">
    <source>
        <dbReference type="Pfam" id="PF00656"/>
    </source>
</evidence>
<dbReference type="InterPro" id="IPR011600">
    <property type="entry name" value="Pept_C14_caspase"/>
</dbReference>
<feature type="domain" description="Peptidase C14 caspase" evidence="1">
    <location>
        <begin position="12"/>
        <end position="216"/>
    </location>
</feature>